<evidence type="ECO:0000259" key="12">
    <source>
        <dbReference type="PROSITE" id="PS51198"/>
    </source>
</evidence>
<dbReference type="Gene3D" id="1.10.486.10">
    <property type="entry name" value="PCRA, domain 4"/>
    <property type="match status" value="1"/>
</dbReference>
<dbReference type="GO" id="GO:0005524">
    <property type="term" value="F:ATP binding"/>
    <property type="evidence" value="ECO:0007669"/>
    <property type="project" value="UniProtKB-UniRule"/>
</dbReference>
<dbReference type="InterPro" id="IPR027417">
    <property type="entry name" value="P-loop_NTPase"/>
</dbReference>
<evidence type="ECO:0000313" key="15">
    <source>
        <dbReference type="Proteomes" id="UP000248555"/>
    </source>
</evidence>
<dbReference type="Pfam" id="PF13361">
    <property type="entry name" value="UvrD_C"/>
    <property type="match status" value="1"/>
</dbReference>
<gene>
    <name evidence="14" type="ORF">B0I26_12225</name>
</gene>
<organism evidence="14 15">
    <name type="scientific">Paranoxybacillus vitaminiphilus</name>
    <dbReference type="NCBI Taxonomy" id="581036"/>
    <lineage>
        <taxon>Bacteria</taxon>
        <taxon>Bacillati</taxon>
        <taxon>Bacillota</taxon>
        <taxon>Bacilli</taxon>
        <taxon>Bacillales</taxon>
        <taxon>Anoxybacillaceae</taxon>
        <taxon>Paranoxybacillus</taxon>
    </lineage>
</organism>
<dbReference type="InterPro" id="IPR000212">
    <property type="entry name" value="DNA_helicase_UvrD/REP"/>
</dbReference>
<evidence type="ECO:0000256" key="2">
    <source>
        <dbReference type="ARBA" id="ARBA00022741"/>
    </source>
</evidence>
<dbReference type="InterPro" id="IPR057253">
    <property type="entry name" value="CoiA-like_N"/>
</dbReference>
<dbReference type="InterPro" id="IPR014017">
    <property type="entry name" value="DNA_helicase_UvrD-like_C"/>
</dbReference>
<dbReference type="CDD" id="cd18807">
    <property type="entry name" value="SF1_C_UvrD"/>
    <property type="match status" value="1"/>
</dbReference>
<sequence length="729" mass="85277">MKWAKYKEKTICLAKLPREKYQIVYESALRGKMTCLKCGEPVRLYLGIQQEPHFYHEHKQNCAINERGTSVWKPPISVKNNTLFHKKEQVVASSKNDYLQRLMQSGIYLDETQMKAVRTTEGPLLVLAGAGSGKTRVLTARTAYMICERNIHPASIMLVTFTTKAAKEMKQRLLTYPEIRQNSISFLVTGTFHSIFYRMISHFQPERWQMNRLLKREWQREQLIKEAGRELGLDEREFAYDQALQQISYWKNTLLTPKDTEPQSQWEERVSYLYKRYEELKTERGQFDFDDMLLGCYELLLENPGLLARYQERFQYFLIDEFQDINKVQYEIMKMLSNHTKNLCVVGDDDQSIYAFRGSNPSFILEFDKEYPEAQIITLSENYRSSHTIVTTANKVISLNKQRRQKQMRAQFDNDHLPLFFFPYDEEEEATMVVEDIKERIRQGAEPRDFAILYRTHAASRAIFERLSQCGLPFIVEQDGESFYQRRIVRCLLAYLRLSLNPNNEEAMNDLLIALFLKQSALQELKAISIIEDCSLVKALAKLSNIQPFQQKKLRKMVPLFKTLAALKPIIALETIEKEMGFEEFMKKRGNEGNVMEKGSDDLRDLKVVAKKFKTISAFLSHVDEMIQATSEAKQFSKQQTNAIQLTTIHRAKGLEYKYVYILGAVDGCLPHDYALDTYRNGDELPLEEERRLMYVAMTRAKEALFISVPEMRRMKKAHASRFIKYLIE</sequence>
<dbReference type="PROSITE" id="PS51217">
    <property type="entry name" value="UVRD_HELICASE_CTER"/>
    <property type="match status" value="1"/>
</dbReference>
<evidence type="ECO:0000256" key="4">
    <source>
        <dbReference type="ARBA" id="ARBA00022806"/>
    </source>
</evidence>
<dbReference type="CDD" id="cd17932">
    <property type="entry name" value="DEXQc_UvrD"/>
    <property type="match status" value="1"/>
</dbReference>
<keyword evidence="2 11" id="KW-0547">Nucleotide-binding</keyword>
<dbReference type="OrthoDB" id="9810135at2"/>
<reference evidence="14 15" key="1">
    <citation type="submission" date="2018-06" db="EMBL/GenBank/DDBJ databases">
        <title>Genomic Encyclopedia of Type Strains, Phase III (KMG-III): the genomes of soil and plant-associated and newly described type strains.</title>
        <authorList>
            <person name="Whitman W."/>
        </authorList>
    </citation>
    <scope>NUCLEOTIDE SEQUENCE [LARGE SCALE GENOMIC DNA]</scope>
    <source>
        <strain evidence="14 15">CGMCC 1.8979</strain>
    </source>
</reference>
<keyword evidence="5 11" id="KW-0067">ATP-binding</keyword>
<dbReference type="Proteomes" id="UP000248555">
    <property type="component" value="Unassembled WGS sequence"/>
</dbReference>
<dbReference type="GO" id="GO:0033202">
    <property type="term" value="C:DNA helicase complex"/>
    <property type="evidence" value="ECO:0007669"/>
    <property type="project" value="TreeGrafter"/>
</dbReference>
<dbReference type="GO" id="GO:0000725">
    <property type="term" value="P:recombinational repair"/>
    <property type="evidence" value="ECO:0007669"/>
    <property type="project" value="TreeGrafter"/>
</dbReference>
<accession>A0A327Y2V6</accession>
<dbReference type="EC" id="5.6.2.4" evidence="9"/>
<dbReference type="AlphaFoldDB" id="A0A327Y2V6"/>
<dbReference type="PANTHER" id="PTHR11070">
    <property type="entry name" value="UVRD / RECB / PCRA DNA HELICASE FAMILY MEMBER"/>
    <property type="match status" value="1"/>
</dbReference>
<dbReference type="Gene3D" id="1.10.10.160">
    <property type="match status" value="1"/>
</dbReference>
<dbReference type="GO" id="GO:0005829">
    <property type="term" value="C:cytosol"/>
    <property type="evidence" value="ECO:0007669"/>
    <property type="project" value="TreeGrafter"/>
</dbReference>
<comment type="catalytic activity">
    <reaction evidence="8">
        <text>Couples ATP hydrolysis with the unwinding of duplex DNA by translocating in the 3'-5' direction.</text>
        <dbReference type="EC" id="5.6.2.4"/>
    </reaction>
</comment>
<dbReference type="GO" id="GO:0016887">
    <property type="term" value="F:ATP hydrolysis activity"/>
    <property type="evidence" value="ECO:0007669"/>
    <property type="project" value="RHEA"/>
</dbReference>
<keyword evidence="15" id="KW-1185">Reference proteome</keyword>
<dbReference type="PANTHER" id="PTHR11070:SF2">
    <property type="entry name" value="ATP-DEPENDENT DNA HELICASE SRS2"/>
    <property type="match status" value="1"/>
</dbReference>
<dbReference type="Gene3D" id="3.40.50.300">
    <property type="entry name" value="P-loop containing nucleotide triphosphate hydrolases"/>
    <property type="match status" value="2"/>
</dbReference>
<evidence type="ECO:0000313" key="14">
    <source>
        <dbReference type="EMBL" id="RAK15333.1"/>
    </source>
</evidence>
<keyword evidence="6" id="KW-0238">DNA-binding</keyword>
<dbReference type="GO" id="GO:0003677">
    <property type="term" value="F:DNA binding"/>
    <property type="evidence" value="ECO:0007669"/>
    <property type="project" value="UniProtKB-KW"/>
</dbReference>
<evidence type="ECO:0000256" key="5">
    <source>
        <dbReference type="ARBA" id="ARBA00022840"/>
    </source>
</evidence>
<evidence type="ECO:0000256" key="3">
    <source>
        <dbReference type="ARBA" id="ARBA00022801"/>
    </source>
</evidence>
<comment type="catalytic activity">
    <reaction evidence="10">
        <text>ATP + H2O = ADP + phosphate + H(+)</text>
        <dbReference type="Rhea" id="RHEA:13065"/>
        <dbReference type="ChEBI" id="CHEBI:15377"/>
        <dbReference type="ChEBI" id="CHEBI:15378"/>
        <dbReference type="ChEBI" id="CHEBI:30616"/>
        <dbReference type="ChEBI" id="CHEBI:43474"/>
        <dbReference type="ChEBI" id="CHEBI:456216"/>
        <dbReference type="EC" id="5.6.2.4"/>
    </reaction>
</comment>
<comment type="caution">
    <text evidence="14">The sequence shown here is derived from an EMBL/GenBank/DDBJ whole genome shotgun (WGS) entry which is preliminary data.</text>
</comment>
<dbReference type="Pfam" id="PF00580">
    <property type="entry name" value="UvrD-helicase"/>
    <property type="match status" value="1"/>
</dbReference>
<keyword evidence="4 11" id="KW-0347">Helicase</keyword>
<dbReference type="InterPro" id="IPR013986">
    <property type="entry name" value="DExx_box_DNA_helicase_dom_sf"/>
</dbReference>
<dbReference type="SUPFAM" id="SSF52540">
    <property type="entry name" value="P-loop containing nucleoside triphosphate hydrolases"/>
    <property type="match status" value="1"/>
</dbReference>
<feature type="domain" description="UvrD-like helicase ATP-binding" evidence="12">
    <location>
        <begin position="107"/>
        <end position="386"/>
    </location>
</feature>
<proteinExistence type="inferred from homology"/>
<dbReference type="RefSeq" id="WP_111646401.1">
    <property type="nucleotide sequence ID" value="NZ_QLMH01000022.1"/>
</dbReference>
<protein>
    <recommendedName>
        <fullName evidence="9">DNA 3'-5' helicase</fullName>
        <ecNumber evidence="9">5.6.2.4</ecNumber>
    </recommendedName>
</protein>
<evidence type="ECO:0000256" key="6">
    <source>
        <dbReference type="ARBA" id="ARBA00023125"/>
    </source>
</evidence>
<evidence type="ECO:0000256" key="9">
    <source>
        <dbReference type="ARBA" id="ARBA00034808"/>
    </source>
</evidence>
<evidence type="ECO:0000256" key="7">
    <source>
        <dbReference type="ARBA" id="ARBA00023235"/>
    </source>
</evidence>
<feature type="binding site" evidence="11">
    <location>
        <begin position="128"/>
        <end position="135"/>
    </location>
    <ligand>
        <name>ATP</name>
        <dbReference type="ChEBI" id="CHEBI:30616"/>
    </ligand>
</feature>
<name>A0A327Y2V6_9BACL</name>
<evidence type="ECO:0000259" key="13">
    <source>
        <dbReference type="PROSITE" id="PS51217"/>
    </source>
</evidence>
<evidence type="ECO:0000256" key="1">
    <source>
        <dbReference type="ARBA" id="ARBA00009922"/>
    </source>
</evidence>
<dbReference type="EMBL" id="QLMH01000022">
    <property type="protein sequence ID" value="RAK15333.1"/>
    <property type="molecule type" value="Genomic_DNA"/>
</dbReference>
<dbReference type="PROSITE" id="PS51198">
    <property type="entry name" value="UVRD_HELICASE_ATP_BIND"/>
    <property type="match status" value="1"/>
</dbReference>
<feature type="domain" description="UvrD-like helicase C-terminal" evidence="13">
    <location>
        <begin position="387"/>
        <end position="654"/>
    </location>
</feature>
<keyword evidence="3 11" id="KW-0378">Hydrolase</keyword>
<comment type="similarity">
    <text evidence="1">Belongs to the helicase family. UvrD subfamily.</text>
</comment>
<dbReference type="Pfam" id="PF25164">
    <property type="entry name" value="CoiA_N"/>
    <property type="match status" value="1"/>
</dbReference>
<evidence type="ECO:0000256" key="8">
    <source>
        <dbReference type="ARBA" id="ARBA00034617"/>
    </source>
</evidence>
<evidence type="ECO:0000256" key="10">
    <source>
        <dbReference type="ARBA" id="ARBA00048988"/>
    </source>
</evidence>
<evidence type="ECO:0000256" key="11">
    <source>
        <dbReference type="PROSITE-ProRule" id="PRU00560"/>
    </source>
</evidence>
<dbReference type="GO" id="GO:0043138">
    <property type="term" value="F:3'-5' DNA helicase activity"/>
    <property type="evidence" value="ECO:0007669"/>
    <property type="project" value="UniProtKB-EC"/>
</dbReference>
<keyword evidence="7" id="KW-0413">Isomerase</keyword>
<dbReference type="InterPro" id="IPR014016">
    <property type="entry name" value="UvrD-like_ATP-bd"/>
</dbReference>